<dbReference type="SMART" id="SM01086">
    <property type="entry name" value="ClpB_D2-small"/>
    <property type="match status" value="1"/>
</dbReference>
<dbReference type="GO" id="GO:0008233">
    <property type="term" value="F:peptidase activity"/>
    <property type="evidence" value="ECO:0007669"/>
    <property type="project" value="UniProtKB-KW"/>
</dbReference>
<gene>
    <name evidence="11" type="ORF">LLT6_07985</name>
</gene>
<dbReference type="InterPro" id="IPR041546">
    <property type="entry name" value="ClpA/ClpB_AAA_lid"/>
</dbReference>
<dbReference type="SUPFAM" id="SSF81923">
    <property type="entry name" value="Double Clp-N motif"/>
    <property type="match status" value="1"/>
</dbReference>
<dbReference type="GO" id="GO:0005524">
    <property type="term" value="F:ATP binding"/>
    <property type="evidence" value="ECO:0007669"/>
    <property type="project" value="UniProtKB-KW"/>
</dbReference>
<dbReference type="Gene3D" id="3.40.50.300">
    <property type="entry name" value="P-loop containing nucleotide triphosphate hydrolases"/>
    <property type="match status" value="2"/>
</dbReference>
<dbReference type="InterPro" id="IPR003593">
    <property type="entry name" value="AAA+_ATPase"/>
</dbReference>
<accession>T0S574</accession>
<evidence type="ECO:0000256" key="6">
    <source>
        <dbReference type="PROSITE-ProRule" id="PRU01251"/>
    </source>
</evidence>
<dbReference type="GO" id="GO:0005737">
    <property type="term" value="C:cytoplasm"/>
    <property type="evidence" value="ECO:0007669"/>
    <property type="project" value="TreeGrafter"/>
</dbReference>
<evidence type="ECO:0000256" key="3">
    <source>
        <dbReference type="ARBA" id="ARBA00022840"/>
    </source>
</evidence>
<proteinExistence type="inferred from homology"/>
<comment type="caution">
    <text evidence="11">The sequence shown here is derived from an EMBL/GenBank/DDBJ whole genome shotgun (WGS) entry which is preliminary data.</text>
</comment>
<organism evidence="11 12">
    <name type="scientific">Lactococcus cremoris subsp. cremoris TIFN6</name>
    <dbReference type="NCBI Taxonomy" id="1234876"/>
    <lineage>
        <taxon>Bacteria</taxon>
        <taxon>Bacillati</taxon>
        <taxon>Bacillota</taxon>
        <taxon>Bacilli</taxon>
        <taxon>Lactobacillales</taxon>
        <taxon>Streptococcaceae</taxon>
        <taxon>Lactococcus</taxon>
        <taxon>Lactococcus cremoris subsp. cremoris</taxon>
    </lineage>
</organism>
<keyword evidence="4 7" id="KW-0143">Chaperone</keyword>
<dbReference type="PATRIC" id="fig|1234876.3.peg.3076"/>
<evidence type="ECO:0000256" key="1">
    <source>
        <dbReference type="ARBA" id="ARBA00022737"/>
    </source>
</evidence>
<dbReference type="FunFam" id="3.40.50.300:FF:000010">
    <property type="entry name" value="Chaperone clpB 1, putative"/>
    <property type="match status" value="1"/>
</dbReference>
<dbReference type="GO" id="GO:0016887">
    <property type="term" value="F:ATP hydrolysis activity"/>
    <property type="evidence" value="ECO:0007669"/>
    <property type="project" value="InterPro"/>
</dbReference>
<dbReference type="InterPro" id="IPR003959">
    <property type="entry name" value="ATPase_AAA_core"/>
</dbReference>
<evidence type="ECO:0000313" key="12">
    <source>
        <dbReference type="Proteomes" id="UP000015854"/>
    </source>
</evidence>
<evidence type="ECO:0000256" key="8">
    <source>
        <dbReference type="SAM" id="Coils"/>
    </source>
</evidence>
<feature type="compositionally biased region" description="Polar residues" evidence="9">
    <location>
        <begin position="169"/>
        <end position="183"/>
    </location>
</feature>
<dbReference type="Pfam" id="PF10431">
    <property type="entry name" value="ClpB_D2-small"/>
    <property type="match status" value="1"/>
</dbReference>
<dbReference type="Gene3D" id="1.10.1780.10">
    <property type="entry name" value="Clp, N-terminal domain"/>
    <property type="match status" value="1"/>
</dbReference>
<dbReference type="GO" id="GO:0006508">
    <property type="term" value="P:proteolysis"/>
    <property type="evidence" value="ECO:0007669"/>
    <property type="project" value="UniProtKB-KW"/>
</dbReference>
<evidence type="ECO:0000256" key="9">
    <source>
        <dbReference type="SAM" id="MobiDB-lite"/>
    </source>
</evidence>
<dbReference type="PRINTS" id="PR00300">
    <property type="entry name" value="CLPPROTEASEA"/>
</dbReference>
<keyword evidence="3 7" id="KW-0067">ATP-binding</keyword>
<evidence type="ECO:0000259" key="10">
    <source>
        <dbReference type="PROSITE" id="PS51903"/>
    </source>
</evidence>
<evidence type="ECO:0000256" key="5">
    <source>
        <dbReference type="ARBA" id="ARBA00025613"/>
    </source>
</evidence>
<dbReference type="PROSITE" id="PS51903">
    <property type="entry name" value="CLP_R"/>
    <property type="match status" value="1"/>
</dbReference>
<dbReference type="PROSITE" id="PS00871">
    <property type="entry name" value="CLPAB_2"/>
    <property type="match status" value="1"/>
</dbReference>
<dbReference type="InterPro" id="IPR050130">
    <property type="entry name" value="ClpA_ClpB"/>
</dbReference>
<dbReference type="InterPro" id="IPR004176">
    <property type="entry name" value="Clp_R_N"/>
</dbReference>
<sequence length="825" mass="91403">MKFENVKYTPTLDRIFEKAAEDAHQYQYGTIESAHLLAAMATTSGSIAYSILAGMNVDSSDLLIDLEDLSSHVKVKRSELRFSPRAEEVITVASFLAVHNNAEAVGTEHLLYALLQVEDGFGIQLLKLQKINIVSLRKEIEKRTGLKVPENKKAVTPMSKRKMAKGVAENSSTPTLDSVSSDLTEAARSGKLDPMIGREAEVDRLIHILSRRTKNNPVLVGEPGVGKSAIIEGLAQRIVNGQVPIGLMNSRIMALNMATVVAGTKFRGEFEDRLTAIVEEVSADPDVIIFIDELHTIIGAGGGMDSVNDAANILKPALARGDFQMVGATTYHEYQKYIEKDEALERRLARINVDEPSPDEAIAILQGLREKFEDYHQVKFTDQAIKSAVTLSVRYMTSRKLPDKAIDLLDEAAAAVKISVKNQETKRLELEKDLVKAQEELAEAVIKLDVKASRIKEKAVEKISDKIYKFSIKEEKRQEVTDQAVIAVASTLTGVPITQMTKSESDRLINLEKELHKRVVGQEEAISAVSRAIRRARSGVADSRRPMGSFMFLGPTGVGKTELAKALADSVFGSEDNMIRVDMSEFMEKHSTSRLIGAPPGYVGYDEGGQLTERVRNKPYSVVLLDEVEKAHPDVFNIMLQILDDGFVTDTKGRKVDFRNTIIIMTSNLGATALRDDKTVGFGAKNITADYSAMQSRILEELKRHYRPEFLNRIDENIVFHSLESQEIEQIVKIMSKSLIKRLAEQDIHVKLTPSAIKLIAEVGFDPEYGARPLRKALQKEVEDLLSEQLLSGEIKAGNHISIGASNKKLKSLKLFEMKAVSCYN</sequence>
<name>T0S574_LACLC</name>
<dbReference type="EMBL" id="ATBB01000722">
    <property type="protein sequence ID" value="EQC53641.1"/>
    <property type="molecule type" value="Genomic_DNA"/>
</dbReference>
<evidence type="ECO:0000256" key="7">
    <source>
        <dbReference type="RuleBase" id="RU004432"/>
    </source>
</evidence>
<feature type="region of interest" description="Disordered" evidence="9">
    <location>
        <begin position="153"/>
        <end position="184"/>
    </location>
</feature>
<dbReference type="CDD" id="cd00009">
    <property type="entry name" value="AAA"/>
    <property type="match status" value="1"/>
</dbReference>
<feature type="domain" description="Clp R" evidence="10">
    <location>
        <begin position="3"/>
        <end position="146"/>
    </location>
</feature>
<dbReference type="FunFam" id="3.40.50.300:FF:000025">
    <property type="entry name" value="ATP-dependent Clp protease subunit"/>
    <property type="match status" value="1"/>
</dbReference>
<comment type="function">
    <text evidence="5">Part of a stress-induced multi-chaperone system, it is involved in the recovery of the cell from heat-induced damage, in cooperation with DnaK, DnaJ and GrpE. Acts before DnaK, in the processing of protein aggregates. Protein binding stimulates the ATPase activity; ATP hydrolysis unfolds the denatured protein aggregates, which probably helps expose new hydrophobic binding sites on the surface of ClpB-bound aggregates, contributing to the solubilization and refolding of denatured protein aggregates by DnaK.</text>
</comment>
<dbReference type="CDD" id="cd19499">
    <property type="entry name" value="RecA-like_ClpB_Hsp104-like"/>
    <property type="match status" value="1"/>
</dbReference>
<dbReference type="Pfam" id="PF00004">
    <property type="entry name" value="AAA"/>
    <property type="match status" value="1"/>
</dbReference>
<reference evidence="11 12" key="1">
    <citation type="journal article" date="2013" name="ISME J.">
        <title>Multifactorial diversity sustains microbial community stability.</title>
        <authorList>
            <person name="Erkus O."/>
            <person name="de Jager V.C."/>
            <person name="Spus M."/>
            <person name="van Alen-Boerrigter I.J."/>
            <person name="van Rijswijck I.M."/>
            <person name="Hazelwood L."/>
            <person name="Janssen P.W."/>
            <person name="van Hijum S.A."/>
            <person name="Kleerebezem M."/>
            <person name="Smid E.J."/>
        </authorList>
    </citation>
    <scope>NUCLEOTIDE SEQUENCE [LARGE SCALE GENOMIC DNA]</scope>
    <source>
        <strain evidence="11 12">TIFN6</strain>
    </source>
</reference>
<dbReference type="Proteomes" id="UP000015854">
    <property type="component" value="Unassembled WGS sequence"/>
</dbReference>
<comment type="similarity">
    <text evidence="7">Belongs to the ClpA/ClpB family.</text>
</comment>
<dbReference type="Pfam" id="PF07724">
    <property type="entry name" value="AAA_2"/>
    <property type="match status" value="1"/>
</dbReference>
<evidence type="ECO:0000313" key="11">
    <source>
        <dbReference type="EMBL" id="EQC53641.1"/>
    </source>
</evidence>
<dbReference type="InterPro" id="IPR036628">
    <property type="entry name" value="Clp_N_dom_sf"/>
</dbReference>
<dbReference type="InterPro" id="IPR018368">
    <property type="entry name" value="ClpA/B_CS1"/>
</dbReference>
<keyword evidence="11" id="KW-0378">Hydrolase</keyword>
<keyword evidence="2 7" id="KW-0547">Nucleotide-binding</keyword>
<dbReference type="SUPFAM" id="SSF52540">
    <property type="entry name" value="P-loop containing nucleoside triphosphate hydrolases"/>
    <property type="match status" value="2"/>
</dbReference>
<dbReference type="InterPro" id="IPR019489">
    <property type="entry name" value="Clp_ATPase_C"/>
</dbReference>
<evidence type="ECO:0000256" key="2">
    <source>
        <dbReference type="ARBA" id="ARBA00022741"/>
    </source>
</evidence>
<dbReference type="PROSITE" id="PS00870">
    <property type="entry name" value="CLPAB_1"/>
    <property type="match status" value="1"/>
</dbReference>
<dbReference type="Gene3D" id="1.10.8.60">
    <property type="match status" value="2"/>
</dbReference>
<dbReference type="InterPro" id="IPR027417">
    <property type="entry name" value="P-loop_NTPase"/>
</dbReference>
<dbReference type="PANTHER" id="PTHR11638">
    <property type="entry name" value="ATP-DEPENDENT CLP PROTEASE"/>
    <property type="match status" value="1"/>
</dbReference>
<dbReference type="Pfam" id="PF02861">
    <property type="entry name" value="Clp_N"/>
    <property type="match status" value="1"/>
</dbReference>
<dbReference type="Pfam" id="PF17871">
    <property type="entry name" value="AAA_lid_9"/>
    <property type="match status" value="1"/>
</dbReference>
<keyword evidence="8" id="KW-0175">Coiled coil</keyword>
<protein>
    <submittedName>
        <fullName evidence="11">ATP-dependent Clp protease ATP-binding protein</fullName>
    </submittedName>
</protein>
<keyword evidence="1 6" id="KW-0677">Repeat</keyword>
<dbReference type="PANTHER" id="PTHR11638:SF18">
    <property type="entry name" value="HEAT SHOCK PROTEIN 104"/>
    <property type="match status" value="1"/>
</dbReference>
<dbReference type="GO" id="GO:0034605">
    <property type="term" value="P:cellular response to heat"/>
    <property type="evidence" value="ECO:0007669"/>
    <property type="project" value="TreeGrafter"/>
</dbReference>
<keyword evidence="11" id="KW-0645">Protease</keyword>
<feature type="coiled-coil region" evidence="8">
    <location>
        <begin position="420"/>
        <end position="447"/>
    </location>
</feature>
<dbReference type="AlphaFoldDB" id="T0S574"/>
<dbReference type="SMART" id="SM00382">
    <property type="entry name" value="AAA"/>
    <property type="match status" value="2"/>
</dbReference>
<evidence type="ECO:0000256" key="4">
    <source>
        <dbReference type="ARBA" id="ARBA00023186"/>
    </source>
</evidence>
<dbReference type="InterPro" id="IPR028299">
    <property type="entry name" value="ClpA/B_CS2"/>
</dbReference>
<dbReference type="InterPro" id="IPR001270">
    <property type="entry name" value="ClpA/B"/>
</dbReference>